<keyword evidence="2" id="KW-1185">Reference proteome</keyword>
<dbReference type="EMBL" id="QQAY01000002">
    <property type="protein sequence ID" value="RDI45752.1"/>
    <property type="molecule type" value="Genomic_DNA"/>
</dbReference>
<dbReference type="AlphaFoldDB" id="A0A370GPV3"/>
<sequence length="83" mass="9329">MSDEKSFDLESLMNAASQLMKNDQLLENAVKLMADDGVLKSITDISSLKDSVGQVRETDSNNNAILQELKEMKSLLEEIKRRI</sequence>
<dbReference type="Proteomes" id="UP000255326">
    <property type="component" value="Unassembled WGS sequence"/>
</dbReference>
<reference evidence="1 2" key="1">
    <citation type="submission" date="2018-07" db="EMBL/GenBank/DDBJ databases">
        <title>Genomic Encyclopedia of Type Strains, Phase IV (KMG-IV): sequencing the most valuable type-strain genomes for metagenomic binning, comparative biology and taxonomic classification.</title>
        <authorList>
            <person name="Goeker M."/>
        </authorList>
    </citation>
    <scope>NUCLEOTIDE SEQUENCE [LARGE SCALE GENOMIC DNA]</scope>
    <source>
        <strain evidence="1 2">DSM 25281</strain>
    </source>
</reference>
<protein>
    <submittedName>
        <fullName evidence="1">Uncharacterized protein</fullName>
    </submittedName>
</protein>
<gene>
    <name evidence="1" type="ORF">DFR59_102385</name>
</gene>
<dbReference type="RefSeq" id="WP_114744568.1">
    <property type="nucleotide sequence ID" value="NZ_QQAY01000002.1"/>
</dbReference>
<proteinExistence type="predicted"/>
<organism evidence="1 2">
    <name type="scientific">Falsibacillus pallidus</name>
    <dbReference type="NCBI Taxonomy" id="493781"/>
    <lineage>
        <taxon>Bacteria</taxon>
        <taxon>Bacillati</taxon>
        <taxon>Bacillota</taxon>
        <taxon>Bacilli</taxon>
        <taxon>Bacillales</taxon>
        <taxon>Bacillaceae</taxon>
        <taxon>Falsibacillus</taxon>
    </lineage>
</organism>
<evidence type="ECO:0000313" key="1">
    <source>
        <dbReference type="EMBL" id="RDI45752.1"/>
    </source>
</evidence>
<name>A0A370GPV3_9BACI</name>
<evidence type="ECO:0000313" key="2">
    <source>
        <dbReference type="Proteomes" id="UP000255326"/>
    </source>
</evidence>
<comment type="caution">
    <text evidence="1">The sequence shown here is derived from an EMBL/GenBank/DDBJ whole genome shotgun (WGS) entry which is preliminary data.</text>
</comment>
<accession>A0A370GPV3</accession>